<comment type="caution">
    <text evidence="1">The sequence shown here is derived from an EMBL/GenBank/DDBJ whole genome shotgun (WGS) entry which is preliminary data.</text>
</comment>
<evidence type="ECO:0000313" key="2">
    <source>
        <dbReference type="Proteomes" id="UP000291097"/>
    </source>
</evidence>
<dbReference type="AlphaFoldDB" id="A0A482Y0Z6"/>
<protein>
    <submittedName>
        <fullName evidence="1">Uncharacterized protein</fullName>
    </submittedName>
</protein>
<dbReference type="EMBL" id="SHMP01000011">
    <property type="protein sequence ID" value="RZV05141.1"/>
    <property type="molecule type" value="Genomic_DNA"/>
</dbReference>
<accession>A0A482Y0Z6</accession>
<gene>
    <name evidence="1" type="ORF">BDK88_4385</name>
</gene>
<evidence type="ECO:0000313" key="1">
    <source>
        <dbReference type="EMBL" id="RZV05141.1"/>
    </source>
</evidence>
<organism evidence="1 2">
    <name type="scientific">Natrinema hispanicum</name>
    <dbReference type="NCBI Taxonomy" id="392421"/>
    <lineage>
        <taxon>Archaea</taxon>
        <taxon>Methanobacteriati</taxon>
        <taxon>Methanobacteriota</taxon>
        <taxon>Stenosarchaea group</taxon>
        <taxon>Halobacteria</taxon>
        <taxon>Halobacteriales</taxon>
        <taxon>Natrialbaceae</taxon>
        <taxon>Natrinema</taxon>
    </lineage>
</organism>
<dbReference type="Proteomes" id="UP000291097">
    <property type="component" value="Unassembled WGS sequence"/>
</dbReference>
<reference evidence="1 2" key="1">
    <citation type="submission" date="2019-02" db="EMBL/GenBank/DDBJ databases">
        <title>Genomic Encyclopedia of Archaeal and Bacterial Type Strains, Phase II (KMG-II): from individual species to whole genera.</title>
        <authorList>
            <person name="Goeker M."/>
        </authorList>
    </citation>
    <scope>NUCLEOTIDE SEQUENCE [LARGE SCALE GENOMIC DNA]</scope>
    <source>
        <strain evidence="1 2">DSM 18328</strain>
    </source>
</reference>
<sequence>MPTSAISIQTDVIDQHYDERMEQEKIALVNR</sequence>
<name>A0A482Y0Z6_9EURY</name>
<proteinExistence type="predicted"/>